<proteinExistence type="predicted"/>
<evidence type="ECO:0000313" key="1">
    <source>
        <dbReference type="EMBL" id="KAI7838115.1"/>
    </source>
</evidence>
<reference evidence="1" key="1">
    <citation type="submission" date="2020-11" db="EMBL/GenBank/DDBJ databases">
        <title>Chlorella ohadii genome sequencing and assembly.</title>
        <authorList>
            <person name="Murik O."/>
            <person name="Treves H."/>
            <person name="Kedem I."/>
            <person name="Shotland Y."/>
            <person name="Kaplan A."/>
        </authorList>
    </citation>
    <scope>NUCLEOTIDE SEQUENCE</scope>
    <source>
        <strain evidence="1">1</strain>
    </source>
</reference>
<evidence type="ECO:0000313" key="2">
    <source>
        <dbReference type="Proteomes" id="UP001205105"/>
    </source>
</evidence>
<dbReference type="AlphaFoldDB" id="A0AAD5H2T0"/>
<gene>
    <name evidence="1" type="ORF">COHA_008122</name>
</gene>
<dbReference type="Proteomes" id="UP001205105">
    <property type="component" value="Unassembled WGS sequence"/>
</dbReference>
<dbReference type="CDD" id="cd18186">
    <property type="entry name" value="BTB_POZ_ZBTB_KLHL-like"/>
    <property type="match status" value="1"/>
</dbReference>
<accession>A0AAD5H2T0</accession>
<protein>
    <recommendedName>
        <fullName evidence="3">BTB domain-containing protein</fullName>
    </recommendedName>
</protein>
<dbReference type="SUPFAM" id="SSF54695">
    <property type="entry name" value="POZ domain"/>
    <property type="match status" value="1"/>
</dbReference>
<sequence>MASTSSSAQAGPSPAVAHLPDASEELGRTADLTITVQGTQLKLHSAVAAAGSRVLRTALCSCGGGDGAAVAAVQAAFEGCKLADVQLFLTLLYNPVALVAGRAGASGATSKAPGGVQPDAWRGILGLADKLDAPGVMHACDVCIAHRLSTLPEGNGTMFGAAFGERMDYMGWLQTADKLRLDNVADFCAAPVVKEVLKGSAAGAKQRMATLTQLGQPASGMLLAALAKGVLASRSDYRVADQLQATVDHRAPENLF</sequence>
<organism evidence="1 2">
    <name type="scientific">Chlorella ohadii</name>
    <dbReference type="NCBI Taxonomy" id="2649997"/>
    <lineage>
        <taxon>Eukaryota</taxon>
        <taxon>Viridiplantae</taxon>
        <taxon>Chlorophyta</taxon>
        <taxon>core chlorophytes</taxon>
        <taxon>Trebouxiophyceae</taxon>
        <taxon>Chlorellales</taxon>
        <taxon>Chlorellaceae</taxon>
        <taxon>Chlorella clade</taxon>
        <taxon>Chlorella</taxon>
    </lineage>
</organism>
<comment type="caution">
    <text evidence="1">The sequence shown here is derived from an EMBL/GenBank/DDBJ whole genome shotgun (WGS) entry which is preliminary data.</text>
</comment>
<keyword evidence="2" id="KW-1185">Reference proteome</keyword>
<name>A0AAD5H2T0_9CHLO</name>
<dbReference type="Gene3D" id="3.30.710.10">
    <property type="entry name" value="Potassium Channel Kv1.1, Chain A"/>
    <property type="match status" value="1"/>
</dbReference>
<dbReference type="InterPro" id="IPR011333">
    <property type="entry name" value="SKP1/BTB/POZ_sf"/>
</dbReference>
<evidence type="ECO:0008006" key="3">
    <source>
        <dbReference type="Google" id="ProtNLM"/>
    </source>
</evidence>
<dbReference type="EMBL" id="JADXDR010000136">
    <property type="protein sequence ID" value="KAI7838115.1"/>
    <property type="molecule type" value="Genomic_DNA"/>
</dbReference>